<keyword evidence="2" id="KW-0689">Ribosomal protein</keyword>
<organism evidence="4 5">
    <name type="scientific">Aspergillus ochraceoroseus</name>
    <dbReference type="NCBI Taxonomy" id="138278"/>
    <lineage>
        <taxon>Eukaryota</taxon>
        <taxon>Fungi</taxon>
        <taxon>Dikarya</taxon>
        <taxon>Ascomycota</taxon>
        <taxon>Pezizomycotina</taxon>
        <taxon>Eurotiomycetes</taxon>
        <taxon>Eurotiomycetidae</taxon>
        <taxon>Eurotiales</taxon>
        <taxon>Aspergillaceae</taxon>
        <taxon>Aspergillus</taxon>
        <taxon>Aspergillus subgen. Nidulantes</taxon>
    </lineage>
</organism>
<dbReference type="PANTHER" id="PTHR41237:SF1">
    <property type="entry name" value="SMALL RIBOSOMAL SUBUNIT PROTEIN BS21M"/>
    <property type="match status" value="1"/>
</dbReference>
<dbReference type="GO" id="GO:0003735">
    <property type="term" value="F:structural constituent of ribosome"/>
    <property type="evidence" value="ECO:0007669"/>
    <property type="project" value="InterPro"/>
</dbReference>
<reference evidence="4 5" key="1">
    <citation type="submission" date="2015-02" db="EMBL/GenBank/DDBJ databases">
        <title>Draft Genome Sequences of Two Closely-Related Aflatoxigenic Aspergillus Species Obtained from the Cote d'Ivoire.</title>
        <authorList>
            <person name="Moore G.G."/>
            <person name="Beltz S.B."/>
            <person name="Mack B.M."/>
        </authorList>
    </citation>
    <scope>NUCLEOTIDE SEQUENCE [LARGE SCALE GENOMIC DNA]</scope>
    <source>
        <strain evidence="4 5">SRRC1432</strain>
    </source>
</reference>
<comment type="caution">
    <text evidence="4">The sequence shown here is derived from an EMBL/GenBank/DDBJ whole genome shotgun (WGS) entry which is preliminary data.</text>
</comment>
<gene>
    <name evidence="4" type="ORF">AOCH_003634</name>
</gene>
<dbReference type="InterPro" id="IPR052837">
    <property type="entry name" value="Mitoribosomal_bS21"/>
</dbReference>
<dbReference type="OrthoDB" id="2501249at2759"/>
<dbReference type="InterPro" id="IPR001911">
    <property type="entry name" value="Ribosomal_bS21"/>
</dbReference>
<name>A0A0F8X7X9_9EURO</name>
<dbReference type="PANTHER" id="PTHR41237">
    <property type="entry name" value="37S RIBOSOMAL PROTEIN MRP21, MITOCHONDRIAL"/>
    <property type="match status" value="1"/>
</dbReference>
<dbReference type="EMBL" id="JYKN01001607">
    <property type="protein sequence ID" value="KKK19702.1"/>
    <property type="molecule type" value="Genomic_DNA"/>
</dbReference>
<comment type="similarity">
    <text evidence="1">Belongs to the bacterial ribosomal protein bS21 family.</text>
</comment>
<keyword evidence="5" id="KW-1185">Reference proteome</keyword>
<evidence type="ECO:0000313" key="4">
    <source>
        <dbReference type="EMBL" id="KKK19702.1"/>
    </source>
</evidence>
<evidence type="ECO:0000256" key="1">
    <source>
        <dbReference type="ARBA" id="ARBA00006640"/>
    </source>
</evidence>
<sequence>MPPPFEADILSTLHHTPSNALPRPQIPPIRIHKQLSIHRTAIPLSVFLIPTPKKVAAIPLRRIDQILNELNLSSTRRTIPDADGTSAAARPGRSFGADSTSATGLDAISLSRAAGQSAISSQRQNVALPVRKVELKLGPTLGRQVFVEPERGVDLAAALRSLQTACAVNRVRQQSNAQKFHVRRGQMKKNLRIERWRRLFKFSFSHTVSKIQRMREQGW</sequence>
<dbReference type="GO" id="GO:0070124">
    <property type="term" value="P:mitochondrial translational initiation"/>
    <property type="evidence" value="ECO:0007669"/>
    <property type="project" value="TreeGrafter"/>
</dbReference>
<keyword evidence="3" id="KW-0687">Ribonucleoprotein</keyword>
<evidence type="ECO:0000313" key="5">
    <source>
        <dbReference type="Proteomes" id="UP000034947"/>
    </source>
</evidence>
<dbReference type="Pfam" id="PF01165">
    <property type="entry name" value="Ribosomal_S21"/>
    <property type="match status" value="1"/>
</dbReference>
<accession>A0A0F8X7X9</accession>
<dbReference type="GO" id="GO:0005763">
    <property type="term" value="C:mitochondrial small ribosomal subunit"/>
    <property type="evidence" value="ECO:0007669"/>
    <property type="project" value="TreeGrafter"/>
</dbReference>
<dbReference type="AlphaFoldDB" id="A0A0F8X7X9"/>
<proteinExistence type="inferred from homology"/>
<evidence type="ECO:0000256" key="2">
    <source>
        <dbReference type="ARBA" id="ARBA00022980"/>
    </source>
</evidence>
<evidence type="ECO:0000256" key="3">
    <source>
        <dbReference type="ARBA" id="ARBA00023274"/>
    </source>
</evidence>
<dbReference type="Proteomes" id="UP000034947">
    <property type="component" value="Unassembled WGS sequence"/>
</dbReference>
<protein>
    <submittedName>
        <fullName evidence="4">Uncharacterized protein</fullName>
    </submittedName>
</protein>